<protein>
    <submittedName>
        <fullName evidence="1">Heparinase II/III-like protein</fullName>
    </submittedName>
</protein>
<accession>A0A7M4DEU6</accession>
<organism evidence="1 2">
    <name type="scientific">Occultella aeris</name>
    <dbReference type="NCBI Taxonomy" id="2761496"/>
    <lineage>
        <taxon>Bacteria</taxon>
        <taxon>Bacillati</taxon>
        <taxon>Actinomycetota</taxon>
        <taxon>Actinomycetes</taxon>
        <taxon>Micrococcales</taxon>
        <taxon>Ruaniaceae</taxon>
        <taxon>Occultella</taxon>
    </lineage>
</organism>
<reference evidence="1 2" key="1">
    <citation type="submission" date="2019-11" db="EMBL/GenBank/DDBJ databases">
        <authorList>
            <person name="Criscuolo A."/>
        </authorList>
    </citation>
    <scope>NUCLEOTIDE SEQUENCE [LARGE SCALE GENOMIC DNA]</scope>
    <source>
        <strain evidence="1">CIP111667</strain>
    </source>
</reference>
<dbReference type="PANTHER" id="PTHR39210">
    <property type="entry name" value="HEPARIN-SULFATE LYASE"/>
    <property type="match status" value="1"/>
</dbReference>
<dbReference type="EMBL" id="CACRYJ010000011">
    <property type="protein sequence ID" value="VZO35439.1"/>
    <property type="molecule type" value="Genomic_DNA"/>
</dbReference>
<dbReference type="InterPro" id="IPR008929">
    <property type="entry name" value="Chondroitin_lyas"/>
</dbReference>
<dbReference type="AlphaFoldDB" id="A0A7M4DEU6"/>
<dbReference type="SUPFAM" id="SSF48230">
    <property type="entry name" value="Chondroitin AC/alginate lyase"/>
    <property type="match status" value="1"/>
</dbReference>
<dbReference type="Proteomes" id="UP000419743">
    <property type="component" value="Unassembled WGS sequence"/>
</dbReference>
<evidence type="ECO:0000313" key="1">
    <source>
        <dbReference type="EMBL" id="VZO35439.1"/>
    </source>
</evidence>
<keyword evidence="2" id="KW-1185">Reference proteome</keyword>
<gene>
    <name evidence="1" type="ORF">HALOF300_00637</name>
</gene>
<dbReference type="PANTHER" id="PTHR39210:SF1">
    <property type="entry name" value="HEPARIN-SULFATE LYASE"/>
    <property type="match status" value="1"/>
</dbReference>
<dbReference type="RefSeq" id="WP_156739206.1">
    <property type="nucleotide sequence ID" value="NZ_CACRYJ010000011.1"/>
</dbReference>
<sequence>MLHDERAAAPAMATSVVPDWEQVRSRVGEPGWAADTLDAVREDFVFWQSHLRLPGPDQVSAWTHHYFCDDDGEPLRFDPGSPDEHVCPTCGRAYRGEPWDGAWRTRMHNMAAAQSQRAALLARLDGDEDRRRSAAVALAEIVDRYACDYGSYALHGVNVGQGRVLPQNLDESVWAIGLLRSVRWAGPLLAESTRAAARRLAGEIAAVLAPQLGMIHNIHCWLVAALAECAVAIGDEQLLSTVTEGPFGARNQILEGIHPEGLWFEVNPHYHFYAVNALLSFVEVAGPGALEDEHAERLLRAVQAPARLAYSDGRVPAYGDGWPNSFLGDFAQTAEVASRLLPGAGAQLASSYLGDAPAAVELWFGAGRVAGPSPERAGRYSVGAMVFGADSLHGTDDGVTPASFVWPGPGIGVLRSPLVRLAMRFGPDAGWHDHHDKLAVDVECGGWRSLDLGTSGYGADITVWMRSQAAHNLLVVGDRPQPPHDGLLVHADDRSLVAQSSWNGAEVRRTLRLTASGWTDEMEVAGVPGTALEWLFHGDGTIVAPAGPVIDLPSDDLGHGWLTDVRSLTVLDGIVAVTWDHPDAPTLRIAVPPGWTANRACAPANPTGLPLGVVAVRGLTQGTTTLRATFTREGSHA</sequence>
<proteinExistence type="predicted"/>
<comment type="caution">
    <text evidence="1">The sequence shown here is derived from an EMBL/GenBank/DDBJ whole genome shotgun (WGS) entry which is preliminary data.</text>
</comment>
<name>A0A7M4DEU6_9MICO</name>
<dbReference type="Gene3D" id="1.50.10.100">
    <property type="entry name" value="Chondroitin AC/alginate lyase"/>
    <property type="match status" value="1"/>
</dbReference>
<evidence type="ECO:0000313" key="2">
    <source>
        <dbReference type="Proteomes" id="UP000419743"/>
    </source>
</evidence>
<dbReference type="Gene3D" id="2.70.98.70">
    <property type="match status" value="1"/>
</dbReference>